<keyword evidence="4" id="KW-0378">Hydrolase</keyword>
<dbReference type="CDD" id="cd18886">
    <property type="entry name" value="NUDIX_MutT_Nudt1"/>
    <property type="match status" value="1"/>
</dbReference>
<dbReference type="PANTHER" id="PTHR43758">
    <property type="entry name" value="7,8-DIHYDRO-8-OXOGUANINE TRIPHOSPHATASE"/>
    <property type="match status" value="1"/>
</dbReference>
<feature type="domain" description="Nudix hydrolase" evidence="6">
    <location>
        <begin position="12"/>
        <end position="147"/>
    </location>
</feature>
<proteinExistence type="inferred from homology"/>
<dbReference type="Pfam" id="PF00293">
    <property type="entry name" value="NUDIX"/>
    <property type="match status" value="1"/>
</dbReference>
<evidence type="ECO:0000256" key="3">
    <source>
        <dbReference type="ARBA" id="ARBA00022723"/>
    </source>
</evidence>
<evidence type="ECO:0000256" key="4">
    <source>
        <dbReference type="ARBA" id="ARBA00022801"/>
    </source>
</evidence>
<evidence type="ECO:0000256" key="2">
    <source>
        <dbReference type="ARBA" id="ARBA00005582"/>
    </source>
</evidence>
<dbReference type="InterPro" id="IPR000086">
    <property type="entry name" value="NUDIX_hydrolase_dom"/>
</dbReference>
<dbReference type="Gene3D" id="3.90.79.10">
    <property type="entry name" value="Nucleoside Triphosphate Pyrophosphohydrolase"/>
    <property type="match status" value="1"/>
</dbReference>
<dbReference type="PROSITE" id="PS51462">
    <property type="entry name" value="NUDIX"/>
    <property type="match status" value="1"/>
</dbReference>
<dbReference type="EMBL" id="VBAL01000092">
    <property type="protein sequence ID" value="TMJ01791.1"/>
    <property type="molecule type" value="Genomic_DNA"/>
</dbReference>
<accession>A0A537L1F1</accession>
<evidence type="ECO:0000256" key="5">
    <source>
        <dbReference type="ARBA" id="ARBA00022842"/>
    </source>
</evidence>
<dbReference type="InterPro" id="IPR020084">
    <property type="entry name" value="NUDIX_hydrolase_CS"/>
</dbReference>
<organism evidence="7 8">
    <name type="scientific">Candidatus Segetimicrobium genomatis</name>
    <dbReference type="NCBI Taxonomy" id="2569760"/>
    <lineage>
        <taxon>Bacteria</taxon>
        <taxon>Bacillati</taxon>
        <taxon>Candidatus Sysuimicrobiota</taxon>
        <taxon>Candidatus Sysuimicrobiia</taxon>
        <taxon>Candidatus Sysuimicrobiales</taxon>
        <taxon>Candidatus Segetimicrobiaceae</taxon>
        <taxon>Candidatus Segetimicrobium</taxon>
    </lineage>
</organism>
<comment type="cofactor">
    <cofactor evidence="1">
        <name>Mg(2+)</name>
        <dbReference type="ChEBI" id="CHEBI:18420"/>
    </cofactor>
</comment>
<dbReference type="SUPFAM" id="SSF55811">
    <property type="entry name" value="Nudix"/>
    <property type="match status" value="1"/>
</dbReference>
<evidence type="ECO:0000313" key="8">
    <source>
        <dbReference type="Proteomes" id="UP000319353"/>
    </source>
</evidence>
<comment type="caution">
    <text evidence="7">The sequence shown here is derived from an EMBL/GenBank/DDBJ whole genome shotgun (WGS) entry which is preliminary data.</text>
</comment>
<gene>
    <name evidence="7" type="ORF">E6H01_07590</name>
</gene>
<dbReference type="Proteomes" id="UP000319353">
    <property type="component" value="Unassembled WGS sequence"/>
</dbReference>
<evidence type="ECO:0000313" key="7">
    <source>
        <dbReference type="EMBL" id="TMJ01791.1"/>
    </source>
</evidence>
<dbReference type="AlphaFoldDB" id="A0A537L1F1"/>
<reference evidence="7 8" key="1">
    <citation type="journal article" date="2019" name="Nat. Microbiol.">
        <title>Mediterranean grassland soil C-N compound turnover is dependent on rainfall and depth, and is mediated by genomically divergent microorganisms.</title>
        <authorList>
            <person name="Diamond S."/>
            <person name="Andeer P.F."/>
            <person name="Li Z."/>
            <person name="Crits-Christoph A."/>
            <person name="Burstein D."/>
            <person name="Anantharaman K."/>
            <person name="Lane K.R."/>
            <person name="Thomas B.C."/>
            <person name="Pan C."/>
            <person name="Northen T.R."/>
            <person name="Banfield J.F."/>
        </authorList>
    </citation>
    <scope>NUCLEOTIDE SEQUENCE [LARGE SCALE GENOMIC DNA]</scope>
    <source>
        <strain evidence="7">NP_4</strain>
    </source>
</reference>
<dbReference type="PROSITE" id="PS00893">
    <property type="entry name" value="NUDIX_BOX"/>
    <property type="match status" value="1"/>
</dbReference>
<comment type="similarity">
    <text evidence="2">Belongs to the Nudix hydrolase family.</text>
</comment>
<keyword evidence="3" id="KW-0479">Metal-binding</keyword>
<dbReference type="GO" id="GO:0016818">
    <property type="term" value="F:hydrolase activity, acting on acid anhydrides, in phosphorus-containing anhydrides"/>
    <property type="evidence" value="ECO:0007669"/>
    <property type="project" value="TreeGrafter"/>
</dbReference>
<protein>
    <submittedName>
        <fullName evidence="7">8-oxo-dGTP diphosphatase</fullName>
    </submittedName>
</protein>
<sequence length="175" mass="19191">MCARTPESDRRGRRAGGWTVLISLRTLCFLRRDNRVLLIHRRNPPNAGTWNGIGGKLEPGEDPFTACIREVREETGLNIDQPALRALLVISVRSTGDLWTIFVFTAAAPAGEPVASDEGELAWVEIDQLHSLPVPADIPLILPRAFETEGIITGRLEYETEDAATVIRAEILGPG</sequence>
<dbReference type="PANTHER" id="PTHR43758:SF2">
    <property type="entry name" value="OXIDIZED PURINE NUCLEOSIDE TRIPHOSPHATE HYDROLASE"/>
    <property type="match status" value="1"/>
</dbReference>
<dbReference type="GO" id="GO:0005737">
    <property type="term" value="C:cytoplasm"/>
    <property type="evidence" value="ECO:0007669"/>
    <property type="project" value="TreeGrafter"/>
</dbReference>
<dbReference type="GO" id="GO:0046872">
    <property type="term" value="F:metal ion binding"/>
    <property type="evidence" value="ECO:0007669"/>
    <property type="project" value="UniProtKB-KW"/>
</dbReference>
<name>A0A537L1F1_9BACT</name>
<dbReference type="InterPro" id="IPR015797">
    <property type="entry name" value="NUDIX_hydrolase-like_dom_sf"/>
</dbReference>
<evidence type="ECO:0000256" key="1">
    <source>
        <dbReference type="ARBA" id="ARBA00001946"/>
    </source>
</evidence>
<evidence type="ECO:0000259" key="6">
    <source>
        <dbReference type="PROSITE" id="PS51462"/>
    </source>
</evidence>
<keyword evidence="5" id="KW-0460">Magnesium</keyword>